<dbReference type="EMBL" id="CM043023">
    <property type="protein sequence ID" value="KAI4455488.1"/>
    <property type="molecule type" value="Genomic_DNA"/>
</dbReference>
<dbReference type="Proteomes" id="UP001056778">
    <property type="component" value="Chromosome 9"/>
</dbReference>
<name>A0ACB9SJH2_HOLOL</name>
<gene>
    <name evidence="1" type="ORF">MML48_9g00008917</name>
</gene>
<proteinExistence type="predicted"/>
<comment type="caution">
    <text evidence="1">The sequence shown here is derived from an EMBL/GenBank/DDBJ whole genome shotgun (WGS) entry which is preliminary data.</text>
</comment>
<reference evidence="1" key="1">
    <citation type="submission" date="2022-04" db="EMBL/GenBank/DDBJ databases">
        <title>Chromosome-scale genome assembly of Holotrichia oblita Faldermann.</title>
        <authorList>
            <person name="Rongchong L."/>
        </authorList>
    </citation>
    <scope>NUCLEOTIDE SEQUENCE</scope>
    <source>
        <strain evidence="1">81SQS9</strain>
    </source>
</reference>
<evidence type="ECO:0000313" key="2">
    <source>
        <dbReference type="Proteomes" id="UP001056778"/>
    </source>
</evidence>
<organism evidence="1 2">
    <name type="scientific">Holotrichia oblita</name>
    <name type="common">Chafer beetle</name>
    <dbReference type="NCBI Taxonomy" id="644536"/>
    <lineage>
        <taxon>Eukaryota</taxon>
        <taxon>Metazoa</taxon>
        <taxon>Ecdysozoa</taxon>
        <taxon>Arthropoda</taxon>
        <taxon>Hexapoda</taxon>
        <taxon>Insecta</taxon>
        <taxon>Pterygota</taxon>
        <taxon>Neoptera</taxon>
        <taxon>Endopterygota</taxon>
        <taxon>Coleoptera</taxon>
        <taxon>Polyphaga</taxon>
        <taxon>Scarabaeiformia</taxon>
        <taxon>Scarabaeidae</taxon>
        <taxon>Melolonthinae</taxon>
        <taxon>Holotrichia</taxon>
    </lineage>
</organism>
<sequence length="181" mass="20342">MGIADFGVEEAKQKIKSIRATYQQEQLKIIKSEKSGAGVEDVYKPNMKWFAAMHGVMNSGRLKRNTTSNMDCRTPANKDDTIEVDNENTFVEEDTQQSDFQKPVSCNSVNNEGTRSTKRAVDTPTSRRTRNKVSSVMTAIQELKSPNQTVNSVYTEDECDVFGRHIAMQLKKLPDDICIIA</sequence>
<evidence type="ECO:0000313" key="1">
    <source>
        <dbReference type="EMBL" id="KAI4455488.1"/>
    </source>
</evidence>
<accession>A0ACB9SJH2</accession>
<protein>
    <submittedName>
        <fullName evidence="1">Uncharacterized protein</fullName>
    </submittedName>
</protein>
<keyword evidence="2" id="KW-1185">Reference proteome</keyword>